<dbReference type="SUPFAM" id="SSF53067">
    <property type="entry name" value="Actin-like ATPase domain"/>
    <property type="match status" value="2"/>
</dbReference>
<feature type="region of interest" description="Disordered" evidence="2">
    <location>
        <begin position="224"/>
        <end position="310"/>
    </location>
</feature>
<dbReference type="InParanoid" id="A0A1X7VCY7"/>
<dbReference type="PROSITE" id="PS50017">
    <property type="entry name" value="DEATH_DOMAIN"/>
    <property type="match status" value="1"/>
</dbReference>
<protein>
    <recommendedName>
        <fullName evidence="3">Death domain-containing protein</fullName>
    </recommendedName>
</protein>
<evidence type="ECO:0000259" key="3">
    <source>
        <dbReference type="PROSITE" id="PS50017"/>
    </source>
</evidence>
<dbReference type="InterPro" id="IPR000488">
    <property type="entry name" value="Death_dom"/>
</dbReference>
<feature type="compositionally biased region" description="Polar residues" evidence="2">
    <location>
        <begin position="244"/>
        <end position="255"/>
    </location>
</feature>
<feature type="compositionally biased region" description="Basic and acidic residues" evidence="2">
    <location>
        <begin position="295"/>
        <end position="310"/>
    </location>
</feature>
<dbReference type="Gene3D" id="1.10.533.10">
    <property type="entry name" value="Death Domain, Fas"/>
    <property type="match status" value="1"/>
</dbReference>
<dbReference type="InterPro" id="IPR002110">
    <property type="entry name" value="Ankyrin_rpt"/>
</dbReference>
<dbReference type="InterPro" id="IPR043129">
    <property type="entry name" value="ATPase_NBD"/>
</dbReference>
<dbReference type="SUPFAM" id="SSF48403">
    <property type="entry name" value="Ankyrin repeat"/>
    <property type="match status" value="1"/>
</dbReference>
<organism evidence="4">
    <name type="scientific">Amphimedon queenslandica</name>
    <name type="common">Sponge</name>
    <dbReference type="NCBI Taxonomy" id="400682"/>
    <lineage>
        <taxon>Eukaryota</taxon>
        <taxon>Metazoa</taxon>
        <taxon>Porifera</taxon>
        <taxon>Demospongiae</taxon>
        <taxon>Heteroscleromorpha</taxon>
        <taxon>Haplosclerida</taxon>
        <taxon>Niphatidae</taxon>
        <taxon>Amphimedon</taxon>
    </lineage>
</organism>
<dbReference type="STRING" id="400682.A0A1X7VCY7"/>
<dbReference type="eggNOG" id="KOG0101">
    <property type="taxonomic scope" value="Eukaryota"/>
</dbReference>
<dbReference type="PROSITE" id="PS50088">
    <property type="entry name" value="ANK_REPEAT"/>
    <property type="match status" value="1"/>
</dbReference>
<reference evidence="4" key="1">
    <citation type="submission" date="2017-05" db="UniProtKB">
        <authorList>
            <consortium name="EnsemblMetazoa"/>
        </authorList>
    </citation>
    <scope>IDENTIFICATION</scope>
</reference>
<dbReference type="EnsemblMetazoa" id="Aqu2.1.37858_001">
    <property type="protein sequence ID" value="Aqu2.1.37858_001"/>
    <property type="gene ID" value="Aqu2.1.37858"/>
</dbReference>
<proteinExistence type="predicted"/>
<dbReference type="Gene3D" id="3.30.420.40">
    <property type="match status" value="1"/>
</dbReference>
<dbReference type="InterPro" id="IPR036770">
    <property type="entry name" value="Ankyrin_rpt-contain_sf"/>
</dbReference>
<dbReference type="Pfam" id="PF00531">
    <property type="entry name" value="Death"/>
    <property type="match status" value="1"/>
</dbReference>
<dbReference type="CDD" id="cd01670">
    <property type="entry name" value="Death"/>
    <property type="match status" value="1"/>
</dbReference>
<dbReference type="PANTHER" id="PTHR14187">
    <property type="entry name" value="ALPHA KINASE/ELONGATION FACTOR 2 KINASE"/>
    <property type="match status" value="1"/>
</dbReference>
<feature type="domain" description="Death" evidence="3">
    <location>
        <begin position="33"/>
        <end position="107"/>
    </location>
</feature>
<dbReference type="InterPro" id="IPR011029">
    <property type="entry name" value="DEATH-like_dom_sf"/>
</dbReference>
<dbReference type="PANTHER" id="PTHR14187:SF5">
    <property type="entry name" value="HEAT SHOCK 70 KDA PROTEIN 12A"/>
    <property type="match status" value="1"/>
</dbReference>
<feature type="repeat" description="ANK" evidence="1">
    <location>
        <begin position="699"/>
        <end position="731"/>
    </location>
</feature>
<dbReference type="Gene3D" id="1.25.40.20">
    <property type="entry name" value="Ankyrin repeat-containing domain"/>
    <property type="match status" value="1"/>
</dbReference>
<dbReference type="SUPFAM" id="SSF47986">
    <property type="entry name" value="DEATH domain"/>
    <property type="match status" value="1"/>
</dbReference>
<evidence type="ECO:0000313" key="4">
    <source>
        <dbReference type="EnsemblMetazoa" id="Aqu2.1.37858_001"/>
    </source>
</evidence>
<sequence length="1391" mass="153651">MATKSSLPPSTLTIEQLIDVLNLLKRCDFPQTRWHELGLTLGLHKNTLNAIRRNNDTTYECLEECLSQWLSRADNVDSKGGATFDSLSDALKSMNENAAADKLDQEKHNAMISGNDIKGTNDVHSTATGPAPPTGNNKPLIRNPPLSPIALMDIPDDRPKVSELIEFHELLIKGQLEESVPLLDADTMRKIRNAVNDHEGMSLLIRTFEEHPTLLHEMRVATGKIKGSSQKIKFPPPIAPKPKSLSQSGRSQPTSIAKVPQPLSQTTQPPPIAHKSSRSQDSSSAPHDPTGTVLQDKEGMKDPSSFKRMEESMSPEYNTMKKMLADLVDLLAGNAPVISQLNNHLFSSDLISKAVHVTVESTAGLTPYDRANKIFSSVLATLECHLNPNSVFSSLIMSLQKVGLNNMASKLMKNLKMKGGFVDPTLEQQPSVSKRPLQSVDVTAQSHRPQPTIIHSQSSAPTTVIELSSKSEVAVNIGSLNSRFASLDSNIRDEFEELVEKGRVKLKAVARSAAAYLDIPVFTLKYGNVDELFDSLKKYCNFFSCGVLKHLTDTYLSNTQTELTQYIDSVDKFSELSQLKHIRSTIKDKLSSLPAAASPTTSDQTKPVVIKLNDRWEEMTLNNFKRVLQYYFGHKVADISSIVDIDFSSVVITLLIPTSLSQSLIDTISNKMNSMSKLGISEVAFDNKVSPFRKVDYGNFDISLHESVKAGDSFEVSMLLQLGADPNSKDERGKSAVEIANKGGHTQIKEILLSSGAQKQLCAQDYKPPLSKAQKVPCKDFNYQVTGGNIAAIEFGTTSVSLACTTKGDDAVSTFSLDDEERITHVSNTVLFKREGKAISLIAFGNRARSLFTTGRKSGGYDKEIIYSEKIKMILRREKGVDRQTLVESFSGEKFYLIEVIAFILQYLKDQLIDRLSRTVRPLKTTDFDWVITVPHAIWDARGKRMMREAAYMAGLLTESKRISEFTPISSRPLPVPDEVNPDKLSLALEPEAVALYSQETVVEQVKGQPSAAVISRPTEYTVIDVGDGTIDITARVEVDGGIVVQNVPTGNAWGGTQVNEEFSKLLQEIVSDPGFKKLIAFEDCKKNQATLNNIVYIEFEQQKMLFGQGKIKEIAVGLTRNFVRCYEKALITGVEKMCGIEYDEDMNDTLFIEESVTESKLFGPVIQGIIDCTLSAIEKIANCPNTFYLVGAFGGCKYVHEKISAAIESHYQSKGHKGTCSVILPPTPHLAVAAGAVMWRKNPKKLKARRADATYGIGIAAIFDPIKHDEAFKYYNEETCCIEVCNALLEKGKLVGADQVVTTTITPEQEDAIKMSIIIYSTPHSKIQYENKKTSVTVIGELVIDVPNADNLPLHKRVVDVTLDFTHTEIHARAYYRVTGEEVKTVCDYI</sequence>
<dbReference type="GO" id="GO:0007165">
    <property type="term" value="P:signal transduction"/>
    <property type="evidence" value="ECO:0007669"/>
    <property type="project" value="InterPro"/>
</dbReference>
<dbReference type="OrthoDB" id="2963168at2759"/>
<evidence type="ECO:0000256" key="2">
    <source>
        <dbReference type="SAM" id="MobiDB-lite"/>
    </source>
</evidence>
<accession>A0A1X7VCY7</accession>
<name>A0A1X7VCY7_AMPQE</name>
<keyword evidence="1" id="KW-0040">ANK repeat</keyword>
<evidence type="ECO:0000256" key="1">
    <source>
        <dbReference type="PROSITE-ProRule" id="PRU00023"/>
    </source>
</evidence>